<feature type="domain" description="PII-uridylyltransferase/Glutamine-synthetase adenylyltransferase" evidence="9">
    <location>
        <begin position="838"/>
        <end position="935"/>
    </location>
</feature>
<dbReference type="RefSeq" id="WP_251592381.1">
    <property type="nucleotide sequence ID" value="NZ_JAMLJI010000002.1"/>
</dbReference>
<organism evidence="10 11">
    <name type="scientific">Larsenimonas suaedae</name>
    <dbReference type="NCBI Taxonomy" id="1851019"/>
    <lineage>
        <taxon>Bacteria</taxon>
        <taxon>Pseudomonadati</taxon>
        <taxon>Pseudomonadota</taxon>
        <taxon>Gammaproteobacteria</taxon>
        <taxon>Oceanospirillales</taxon>
        <taxon>Halomonadaceae</taxon>
        <taxon>Larsenimonas</taxon>
    </lineage>
</organism>
<dbReference type="InterPro" id="IPR043519">
    <property type="entry name" value="NT_sf"/>
</dbReference>
<dbReference type="Gene3D" id="3.30.460.10">
    <property type="entry name" value="Beta Polymerase, domain 2"/>
    <property type="match status" value="2"/>
</dbReference>
<dbReference type="Pfam" id="PF03710">
    <property type="entry name" value="GlnE"/>
    <property type="match status" value="2"/>
</dbReference>
<dbReference type="EMBL" id="JARWAO010000001">
    <property type="protein sequence ID" value="MDR5895033.1"/>
    <property type="molecule type" value="Genomic_DNA"/>
</dbReference>
<dbReference type="SUPFAM" id="SSF81301">
    <property type="entry name" value="Nucleotidyltransferase"/>
    <property type="match status" value="2"/>
</dbReference>
<evidence type="ECO:0000256" key="1">
    <source>
        <dbReference type="ARBA" id="ARBA00022679"/>
    </source>
</evidence>
<dbReference type="GO" id="GO:0008882">
    <property type="term" value="F:[glutamate-ammonia-ligase] adenylyltransferase activity"/>
    <property type="evidence" value="ECO:0007669"/>
    <property type="project" value="UniProtKB-EC"/>
</dbReference>
<dbReference type="NCBIfam" id="NF008292">
    <property type="entry name" value="PRK11072.1"/>
    <property type="match status" value="1"/>
</dbReference>
<feature type="domain" description="PII-uridylyltransferase/Glutamine-synthetase adenylyltransferase" evidence="9">
    <location>
        <begin position="306"/>
        <end position="444"/>
    </location>
</feature>
<comment type="similarity">
    <text evidence="7">Belongs to the GlnE family.</text>
</comment>
<comment type="catalytic activity">
    <reaction evidence="7">
        <text>[glutamine synthetase]-O(4)-(5'-adenylyl)-L-tyrosine + phosphate = [glutamine synthetase]-L-tyrosine + ADP</text>
        <dbReference type="Rhea" id="RHEA:43716"/>
        <dbReference type="Rhea" id="RHEA-COMP:10660"/>
        <dbReference type="Rhea" id="RHEA-COMP:10661"/>
        <dbReference type="ChEBI" id="CHEBI:43474"/>
        <dbReference type="ChEBI" id="CHEBI:46858"/>
        <dbReference type="ChEBI" id="CHEBI:83624"/>
        <dbReference type="ChEBI" id="CHEBI:456216"/>
        <dbReference type="EC" id="2.7.7.89"/>
    </reaction>
</comment>
<evidence type="ECO:0000256" key="4">
    <source>
        <dbReference type="ARBA" id="ARBA00022840"/>
    </source>
</evidence>
<dbReference type="Proteomes" id="UP001269375">
    <property type="component" value="Unassembled WGS sequence"/>
</dbReference>
<sequence>MMSTPVELRQQLEHAVDEIIAGLPSKVDSWLEPERRKQLKTVVLASPFVGQLIVRDVEILTRLSEHDEWAVEPSREYLKTLLETALDAAEDEVSFYAALRRFRRTRMAGIIWRDLTGQADAWATARAVTLLAELCLDGALAWLENHYAQRWGRPALMENGERTRLVVLGMGKFGAGELNLSSDIDLIFAFERRGVTEGGRRSLDHQEYFTRIGQKLIAALDQITADGFVFRVDMRLRPLGDGGPLVNPFSTTTSYYQDQGREWERFALLKARPVAGDRAAGARLLDELKPFMYRKYIDFGAIESLREMKGLINREVRRRDIEDNIKLGRGGIREVEFVVQAFQLIRGGRDRELQTPSLKQALDVLKPLELLPESAVDELHDDYVFLRDLEHAIQAQYDRQTQALPDDELDRLRLAYALGESSWAALFDRLEQTRARVRTHFDAIVAAPDEDADARSALDPALEQWRSVWEQSLSETEALALMTRHGFDDAERSLNRLYRLKHGKSVINMQRVGFERLDALMPMLIAEVAATEAPTRTLERVLPLIEAVLRRTAYLSLLRENPDALRQFVRLCGASAWIAEQIARYPMLLDEMLSPALLGVSPSRETLTHELRQALARIPDDDDEALIEALRHFRHAKVLHVAAGEVAGVHDIMTISDSLTMIAEVVLEAVLGMAWRSLTHKHGVPEGHERGPKFSIIGYGKLGGIELGYGSDLDLVFLFEPSTASQTPGPRAIDAPVFFTRLGQRIIHLLTAVTPAGVLYEVDMRLRPSGNAGLLVSTLDAFADYQHHHAWTWEHQALVRARPVAGNQALAERFETLRRDVLSKARDEARLKQEVVEMRDKMRAHLGSDAQARASSRFHLKQDPGGLVDIEFLNQYMVLAHSHETSALLAFTDNIRLIETLESSGQMALADADMLRNAYLAYRRETHRMALNNEKSLTEASMFDAERAGVMAVWAHWMGQDLAASGSDTPT</sequence>
<reference evidence="10 11" key="1">
    <citation type="submission" date="2023-04" db="EMBL/GenBank/DDBJ databases">
        <title>A long-awaited taxogenomic arrangement of the family Halomonadaceae.</title>
        <authorList>
            <person name="De La Haba R."/>
            <person name="Chuvochina M."/>
            <person name="Wittouck S."/>
            <person name="Arahal D.R."/>
            <person name="Sanchez-Porro C."/>
            <person name="Hugenholtz P."/>
            <person name="Ventosa A."/>
        </authorList>
    </citation>
    <scope>NUCLEOTIDE SEQUENCE [LARGE SCALE GENOMIC DNA]</scope>
    <source>
        <strain evidence="10 11">DSM 22428</strain>
    </source>
</reference>
<keyword evidence="1 7" id="KW-0808">Transferase</keyword>
<comment type="caution">
    <text evidence="10">The sequence shown here is derived from an EMBL/GenBank/DDBJ whole genome shotgun (WGS) entry which is preliminary data.</text>
</comment>
<evidence type="ECO:0000256" key="6">
    <source>
        <dbReference type="ARBA" id="ARBA00023268"/>
    </source>
</evidence>
<feature type="region of interest" description="Adenylyl removase" evidence="7">
    <location>
        <begin position="1"/>
        <end position="449"/>
    </location>
</feature>
<dbReference type="CDD" id="cd05401">
    <property type="entry name" value="NT_GlnE_GlnD_like"/>
    <property type="match status" value="2"/>
</dbReference>
<proteinExistence type="inferred from homology"/>
<dbReference type="PANTHER" id="PTHR30621">
    <property type="entry name" value="GLUTAMINE SYNTHETASE ADENYLYLTRANSFERASE"/>
    <property type="match status" value="1"/>
</dbReference>
<dbReference type="EC" id="2.7.7.42" evidence="7"/>
<keyword evidence="10" id="KW-0436">Ligase</keyword>
<dbReference type="GO" id="GO:0047388">
    <property type="term" value="F:[glutamine synthetase]-adenylyl-L-tyrosine phosphorylase activity"/>
    <property type="evidence" value="ECO:0007669"/>
    <property type="project" value="UniProtKB-EC"/>
</dbReference>
<accession>A0ABU1GUG8</accession>
<keyword evidence="11" id="KW-1185">Reference proteome</keyword>
<keyword evidence="2 7" id="KW-0548">Nucleotidyltransferase</keyword>
<gene>
    <name evidence="7 10" type="primary">glnE</name>
    <name evidence="10" type="ORF">QC825_02945</name>
</gene>
<feature type="domain" description="Glutamate-ammonia ligase adenylyltransferase repeated" evidence="8">
    <location>
        <begin position="37"/>
        <end position="285"/>
    </location>
</feature>
<dbReference type="HAMAP" id="MF_00802">
    <property type="entry name" value="GlnE"/>
    <property type="match status" value="1"/>
</dbReference>
<dbReference type="SUPFAM" id="SSF81593">
    <property type="entry name" value="Nucleotidyltransferase substrate binding subunit/domain"/>
    <property type="match status" value="2"/>
</dbReference>
<dbReference type="EC" id="2.7.7.89" evidence="7"/>
<dbReference type="InterPro" id="IPR005190">
    <property type="entry name" value="GlnE_rpt_dom"/>
</dbReference>
<evidence type="ECO:0000256" key="2">
    <source>
        <dbReference type="ARBA" id="ARBA00022695"/>
    </source>
</evidence>
<evidence type="ECO:0000256" key="5">
    <source>
        <dbReference type="ARBA" id="ARBA00022842"/>
    </source>
</evidence>
<dbReference type="InterPro" id="IPR023057">
    <property type="entry name" value="GlnE"/>
</dbReference>
<dbReference type="Gene3D" id="1.20.120.1510">
    <property type="match status" value="1"/>
</dbReference>
<evidence type="ECO:0000313" key="10">
    <source>
        <dbReference type="EMBL" id="MDR5895033.1"/>
    </source>
</evidence>
<protein>
    <recommendedName>
        <fullName evidence="7">Bifunctional glutamine synthetase adenylyltransferase/adenylyl-removing enzyme</fullName>
    </recommendedName>
    <alternativeName>
        <fullName evidence="7">ATP:glutamine synthetase adenylyltransferase</fullName>
    </alternativeName>
    <alternativeName>
        <fullName evidence="7">ATase</fullName>
    </alternativeName>
    <domain>
        <recommendedName>
            <fullName evidence="7">Glutamine synthetase adenylyl-L-tyrosine phosphorylase</fullName>
            <ecNumber evidence="7">2.7.7.89</ecNumber>
        </recommendedName>
        <alternativeName>
            <fullName evidence="7">Adenylyl removase</fullName>
            <shortName evidence="7">AR</shortName>
            <shortName evidence="7">AT-N</shortName>
        </alternativeName>
    </domain>
    <domain>
        <recommendedName>
            <fullName evidence="7">Glutamine synthetase adenylyl transferase</fullName>
            <ecNumber evidence="7">2.7.7.42</ecNumber>
        </recommendedName>
        <alternativeName>
            <fullName evidence="7">Adenylyl transferase</fullName>
            <shortName evidence="7">AT</shortName>
            <shortName evidence="7">AT-C</shortName>
        </alternativeName>
    </domain>
</protein>
<keyword evidence="3 7" id="KW-0547">Nucleotide-binding</keyword>
<keyword evidence="6 7" id="KW-0511">Multifunctional enzyme</keyword>
<comment type="function">
    <text evidence="7">Involved in the regulation of glutamine synthetase GlnA, a key enzyme in the process to assimilate ammonia. When cellular nitrogen levels are high, the C-terminal adenylyl transferase (AT) inactivates GlnA by covalent transfer of an adenylyl group from ATP to specific tyrosine residue of GlnA, thus reducing its activity. Conversely, when nitrogen levels are low, the N-terminal adenylyl removase (AR) activates GlnA by removing the adenylyl group by phosphorolysis, increasing its activity. The regulatory region of GlnE binds the signal transduction protein PII (GlnB) which indicates the nitrogen status of the cell.</text>
</comment>
<comment type="catalytic activity">
    <reaction evidence="7">
        <text>[glutamine synthetase]-L-tyrosine + ATP = [glutamine synthetase]-O(4)-(5'-adenylyl)-L-tyrosine + diphosphate</text>
        <dbReference type="Rhea" id="RHEA:18589"/>
        <dbReference type="Rhea" id="RHEA-COMP:10660"/>
        <dbReference type="Rhea" id="RHEA-COMP:10661"/>
        <dbReference type="ChEBI" id="CHEBI:30616"/>
        <dbReference type="ChEBI" id="CHEBI:33019"/>
        <dbReference type="ChEBI" id="CHEBI:46858"/>
        <dbReference type="ChEBI" id="CHEBI:83624"/>
        <dbReference type="EC" id="2.7.7.42"/>
    </reaction>
</comment>
<evidence type="ECO:0000256" key="7">
    <source>
        <dbReference type="HAMAP-Rule" id="MF_00802"/>
    </source>
</evidence>
<dbReference type="GO" id="GO:0016874">
    <property type="term" value="F:ligase activity"/>
    <property type="evidence" value="ECO:0007669"/>
    <property type="project" value="UniProtKB-KW"/>
</dbReference>
<name>A0ABU1GUG8_9GAMM</name>
<evidence type="ECO:0000313" key="11">
    <source>
        <dbReference type="Proteomes" id="UP001269375"/>
    </source>
</evidence>
<keyword evidence="4 7" id="KW-0067">ATP-binding</keyword>
<keyword evidence="5 7" id="KW-0460">Magnesium</keyword>
<dbReference type="Gene3D" id="1.20.120.330">
    <property type="entry name" value="Nucleotidyltransferases domain 2"/>
    <property type="match status" value="2"/>
</dbReference>
<comment type="cofactor">
    <cofactor evidence="7">
        <name>Mg(2+)</name>
        <dbReference type="ChEBI" id="CHEBI:18420"/>
    </cofactor>
</comment>
<dbReference type="InterPro" id="IPR013546">
    <property type="entry name" value="PII_UdlTrfase/GS_AdlTrfase"/>
</dbReference>
<dbReference type="PANTHER" id="PTHR30621:SF0">
    <property type="entry name" value="BIFUNCTIONAL GLUTAMINE SYNTHETASE ADENYLYLTRANSFERASE_ADENYLYL-REMOVING ENZYME"/>
    <property type="match status" value="1"/>
</dbReference>
<evidence type="ECO:0000259" key="8">
    <source>
        <dbReference type="Pfam" id="PF03710"/>
    </source>
</evidence>
<feature type="domain" description="Glutamate-ammonia ligase adenylyltransferase repeated" evidence="8">
    <location>
        <begin position="566"/>
        <end position="815"/>
    </location>
</feature>
<feature type="region of interest" description="Adenylyl transferase" evidence="7">
    <location>
        <begin position="463"/>
        <end position="971"/>
    </location>
</feature>
<evidence type="ECO:0000259" key="9">
    <source>
        <dbReference type="Pfam" id="PF08335"/>
    </source>
</evidence>
<evidence type="ECO:0000256" key="3">
    <source>
        <dbReference type="ARBA" id="ARBA00022741"/>
    </source>
</evidence>
<dbReference type="Pfam" id="PF08335">
    <property type="entry name" value="GlnD_UR_UTase"/>
    <property type="match status" value="2"/>
</dbReference>